<name>A0ACC6PYH4_9ACTN</name>
<dbReference type="EMBL" id="JBBKAJ010000022">
    <property type="protein sequence ID" value="MEJ8636358.1"/>
    <property type="molecule type" value="Genomic_DNA"/>
</dbReference>
<evidence type="ECO:0000313" key="1">
    <source>
        <dbReference type="EMBL" id="MEJ8636358.1"/>
    </source>
</evidence>
<sequence>MAFRTRSLLVSGAVGTLVAIVGMSFAVADESATKGSAAATPPVAVEDYAYPGAADILATQGIKLKKGDGRILLVECDTTPGEIKVHTVKDDAAGRKGNYCFRATAKTGYLTLELPRVFALETAEHPISADLTANGDTTTVDVPKDGFESVGEGTVGGAQSVLVEIRVTG</sequence>
<protein>
    <submittedName>
        <fullName evidence="1">Uncharacterized protein</fullName>
    </submittedName>
</protein>
<comment type="caution">
    <text evidence="1">The sequence shown here is derived from an EMBL/GenBank/DDBJ whole genome shotgun (WGS) entry which is preliminary data.</text>
</comment>
<keyword evidence="2" id="KW-1185">Reference proteome</keyword>
<organism evidence="1 2">
    <name type="scientific">Streptomyces achmelvichensis</name>
    <dbReference type="NCBI Taxonomy" id="3134111"/>
    <lineage>
        <taxon>Bacteria</taxon>
        <taxon>Bacillati</taxon>
        <taxon>Actinomycetota</taxon>
        <taxon>Actinomycetes</taxon>
        <taxon>Kitasatosporales</taxon>
        <taxon>Streptomycetaceae</taxon>
        <taxon>Streptomyces</taxon>
    </lineage>
</organism>
<accession>A0ACC6PYH4</accession>
<gene>
    <name evidence="1" type="ORF">WKI67_23630</name>
</gene>
<reference evidence="1" key="1">
    <citation type="submission" date="2024-03" db="EMBL/GenBank/DDBJ databases">
        <title>Novel Streptomyces species of biotechnological and ecological value are a feature of Machair soil.</title>
        <authorList>
            <person name="Prole J.R."/>
            <person name="Goodfellow M."/>
            <person name="Allenby N."/>
            <person name="Ward A.C."/>
        </authorList>
    </citation>
    <scope>NUCLEOTIDE SEQUENCE</scope>
    <source>
        <strain evidence="1">MS2.AVA.5</strain>
    </source>
</reference>
<dbReference type="Proteomes" id="UP001377168">
    <property type="component" value="Unassembled WGS sequence"/>
</dbReference>
<proteinExistence type="predicted"/>
<evidence type="ECO:0000313" key="2">
    <source>
        <dbReference type="Proteomes" id="UP001377168"/>
    </source>
</evidence>